<dbReference type="Proteomes" id="UP000749559">
    <property type="component" value="Unassembled WGS sequence"/>
</dbReference>
<keyword evidence="2" id="KW-1185">Reference proteome</keyword>
<protein>
    <submittedName>
        <fullName evidence="1">Uncharacterized protein</fullName>
    </submittedName>
</protein>
<comment type="caution">
    <text evidence="1">The sequence shown here is derived from an EMBL/GenBank/DDBJ whole genome shotgun (WGS) entry which is preliminary data.</text>
</comment>
<proteinExistence type="predicted"/>
<sequence length="171" mass="19136">MSYEMLHTYYLKGVGCSHAAPSTQIQDEQTVIGDRVQEPSPLEHTNKEYSERSTKDVVGGAITAGCIKARSVCKSPKIKMGTRPLRQSPTDVDFFDIDTKICNTMRRQRLNSMTKIKHGISALMPLANVRSAESTSNDIVDISNTASVTERTPYRTVESKREVRNRLNTNK</sequence>
<gene>
    <name evidence="1" type="ORF">OFUS_LOCUS2702</name>
</gene>
<organism evidence="1 2">
    <name type="scientific">Owenia fusiformis</name>
    <name type="common">Polychaete worm</name>
    <dbReference type="NCBI Taxonomy" id="6347"/>
    <lineage>
        <taxon>Eukaryota</taxon>
        <taxon>Metazoa</taxon>
        <taxon>Spiralia</taxon>
        <taxon>Lophotrochozoa</taxon>
        <taxon>Annelida</taxon>
        <taxon>Polychaeta</taxon>
        <taxon>Sedentaria</taxon>
        <taxon>Canalipalpata</taxon>
        <taxon>Sabellida</taxon>
        <taxon>Oweniida</taxon>
        <taxon>Oweniidae</taxon>
        <taxon>Owenia</taxon>
    </lineage>
</organism>
<name>A0A8S4N2T8_OWEFU</name>
<evidence type="ECO:0000313" key="2">
    <source>
        <dbReference type="Proteomes" id="UP000749559"/>
    </source>
</evidence>
<evidence type="ECO:0000313" key="1">
    <source>
        <dbReference type="EMBL" id="CAH1775392.1"/>
    </source>
</evidence>
<accession>A0A8S4N2T8</accession>
<dbReference type="EMBL" id="CAIIXF020000001">
    <property type="protein sequence ID" value="CAH1775392.1"/>
    <property type="molecule type" value="Genomic_DNA"/>
</dbReference>
<dbReference type="AlphaFoldDB" id="A0A8S4N2T8"/>
<reference evidence="1" key="1">
    <citation type="submission" date="2022-03" db="EMBL/GenBank/DDBJ databases">
        <authorList>
            <person name="Martin C."/>
        </authorList>
    </citation>
    <scope>NUCLEOTIDE SEQUENCE</scope>
</reference>